<evidence type="ECO:0000256" key="6">
    <source>
        <dbReference type="ARBA" id="ARBA00022989"/>
    </source>
</evidence>
<evidence type="ECO:0008006" key="13">
    <source>
        <dbReference type="Google" id="ProtNLM"/>
    </source>
</evidence>
<feature type="transmembrane region" description="Helical" evidence="10">
    <location>
        <begin position="182"/>
        <end position="202"/>
    </location>
</feature>
<dbReference type="InterPro" id="IPR004117">
    <property type="entry name" value="7tm6_olfct_rcpt"/>
</dbReference>
<dbReference type="Pfam" id="PF02949">
    <property type="entry name" value="7tm_6"/>
    <property type="match status" value="1"/>
</dbReference>
<dbReference type="AlphaFoldDB" id="A0A232FF33"/>
<keyword evidence="4 10" id="KW-0812">Transmembrane</keyword>
<dbReference type="Proteomes" id="UP000215335">
    <property type="component" value="Unassembled WGS sequence"/>
</dbReference>
<feature type="transmembrane region" description="Helical" evidence="10">
    <location>
        <begin position="403"/>
        <end position="423"/>
    </location>
</feature>
<comment type="caution">
    <text evidence="11">The sequence shown here is derived from an EMBL/GenBank/DDBJ whole genome shotgun (WGS) entry which is preliminary data.</text>
</comment>
<keyword evidence="5" id="KW-0552">Olfaction</keyword>
<comment type="subcellular location">
    <subcellularLocation>
        <location evidence="1">Cell membrane</location>
        <topology evidence="1">Multi-pass membrane protein</topology>
    </subcellularLocation>
</comment>
<keyword evidence="9" id="KW-0807">Transducer</keyword>
<evidence type="ECO:0000313" key="11">
    <source>
        <dbReference type="EMBL" id="OXU29130.1"/>
    </source>
</evidence>
<dbReference type="EMBL" id="NNAY01000334">
    <property type="protein sequence ID" value="OXU29130.1"/>
    <property type="molecule type" value="Genomic_DNA"/>
</dbReference>
<evidence type="ECO:0000256" key="7">
    <source>
        <dbReference type="ARBA" id="ARBA00023136"/>
    </source>
</evidence>
<keyword evidence="8" id="KW-0675">Receptor</keyword>
<feature type="transmembrane region" description="Helical" evidence="10">
    <location>
        <begin position="557"/>
        <end position="579"/>
    </location>
</feature>
<gene>
    <name evidence="11" type="ORF">TSAR_009913</name>
</gene>
<dbReference type="PANTHER" id="PTHR21137:SF35">
    <property type="entry name" value="ODORANT RECEPTOR 19A-RELATED"/>
    <property type="match status" value="1"/>
</dbReference>
<keyword evidence="2" id="KW-1003">Cell membrane</keyword>
<reference evidence="11 12" key="1">
    <citation type="journal article" date="2017" name="Curr. Biol.">
        <title>The Evolution of Venom by Co-option of Single-Copy Genes.</title>
        <authorList>
            <person name="Martinson E.O."/>
            <person name="Mrinalini"/>
            <person name="Kelkar Y.D."/>
            <person name="Chang C.H."/>
            <person name="Werren J.H."/>
        </authorList>
    </citation>
    <scope>NUCLEOTIDE SEQUENCE [LARGE SCALE GENOMIC DNA]</scope>
    <source>
        <strain evidence="11 12">Alberta</strain>
        <tissue evidence="11">Whole body</tissue>
    </source>
</reference>
<sequence length="825" mass="94964">MQQDLYTVLESLGWLFRISGIYPFTLNNSGESRKYALSTISVTFSIVFFIVSAKYFYEYSIIIKNVYDILYSSLLRNVLFSSAEDESLAVLMISVRQITSLICIFDASIMKIIYSRRFMLAINNLALQDQILKIMGYSLNYKLMFRISVLSIPCYLLVSNTLLNSEFLVVSSIDIPAAFRVFGNFSILVQMTNTILFVFLIINVGQRFKGLNFCILKLVNREYTKLGMPISNKTPAEYMQMAAQVHARLCEIGKAINSVFYITLVGQYTILFIICITKVVSIVTTIGAFIFSTTMIFYIFTLAKYGFQNVGFSLVFLFFALLFIQIFTVLKIVLSCNWTRRQAAITSKILHNLSLSDMCIDDDSLSEMASSHIFDADTSSQFFVYRCGIFSNRFDFNTISKHVLFTFLLNLVLTLFLVCSWKTVELKSFGTAMMSEIFPTTYFFLKISGFWRPYSLKLPLYLCYQIYTAFSFATVLSLIILLVLYCAFAHDKSLELLLENMYLVISFSNCISKTSNIILRKKNIEKLLQWTREKQWLAERDSEESCIVAHSKLMEKAILQFCTLLVCVNGIGNLMNPIIRAKPDKKLVIEAYPICDRSRPVCFWLTYLHQCFGFVIINVIHLACDCLIYNFIDRTCAHLKILGHRLQKLPVLVKGIRHQGIDTVEFEKSYVIDCIKNHQGIFIFIRELNDTFCETVFFQFLSSILVLCTNIFLLSKQELFSPEFVAVFLYFCCVLAQNFFYCWYGYKLSVNSLAFVDAIAKINWVELDLKTKKMLVYMMLITSNKVELFNNAVVNLSPASFINIVKISYSAFTVLQRTSHKEMKI</sequence>
<feature type="transmembrane region" description="Helical" evidence="10">
    <location>
        <begin position="607"/>
        <end position="632"/>
    </location>
</feature>
<evidence type="ECO:0000256" key="10">
    <source>
        <dbReference type="SAM" id="Phobius"/>
    </source>
</evidence>
<protein>
    <recommendedName>
        <fullName evidence="13">Odorant receptor</fullName>
    </recommendedName>
</protein>
<dbReference type="GO" id="GO:0004984">
    <property type="term" value="F:olfactory receptor activity"/>
    <property type="evidence" value="ECO:0007669"/>
    <property type="project" value="InterPro"/>
</dbReference>
<dbReference type="OrthoDB" id="6597368at2759"/>
<keyword evidence="7 10" id="KW-0472">Membrane</keyword>
<dbReference type="GO" id="GO:0007165">
    <property type="term" value="P:signal transduction"/>
    <property type="evidence" value="ECO:0007669"/>
    <property type="project" value="UniProtKB-KW"/>
</dbReference>
<organism evidence="11 12">
    <name type="scientific">Trichomalopsis sarcophagae</name>
    <dbReference type="NCBI Taxonomy" id="543379"/>
    <lineage>
        <taxon>Eukaryota</taxon>
        <taxon>Metazoa</taxon>
        <taxon>Ecdysozoa</taxon>
        <taxon>Arthropoda</taxon>
        <taxon>Hexapoda</taxon>
        <taxon>Insecta</taxon>
        <taxon>Pterygota</taxon>
        <taxon>Neoptera</taxon>
        <taxon>Endopterygota</taxon>
        <taxon>Hymenoptera</taxon>
        <taxon>Apocrita</taxon>
        <taxon>Proctotrupomorpha</taxon>
        <taxon>Chalcidoidea</taxon>
        <taxon>Pteromalidae</taxon>
        <taxon>Pteromalinae</taxon>
        <taxon>Trichomalopsis</taxon>
    </lineage>
</organism>
<evidence type="ECO:0000256" key="1">
    <source>
        <dbReference type="ARBA" id="ARBA00004651"/>
    </source>
</evidence>
<evidence type="ECO:0000313" key="12">
    <source>
        <dbReference type="Proteomes" id="UP000215335"/>
    </source>
</evidence>
<feature type="transmembrane region" description="Helical" evidence="10">
    <location>
        <begin position="727"/>
        <end position="746"/>
    </location>
</feature>
<dbReference type="PANTHER" id="PTHR21137">
    <property type="entry name" value="ODORANT RECEPTOR"/>
    <property type="match status" value="1"/>
</dbReference>
<evidence type="ECO:0000256" key="8">
    <source>
        <dbReference type="ARBA" id="ARBA00023170"/>
    </source>
</evidence>
<keyword evidence="3" id="KW-0716">Sensory transduction</keyword>
<accession>A0A232FF33</accession>
<keyword evidence="6 10" id="KW-1133">Transmembrane helix</keyword>
<name>A0A232FF33_9HYME</name>
<feature type="transmembrane region" description="Helical" evidence="10">
    <location>
        <begin position="143"/>
        <end position="162"/>
    </location>
</feature>
<evidence type="ECO:0000256" key="9">
    <source>
        <dbReference type="ARBA" id="ARBA00023224"/>
    </source>
</evidence>
<feature type="transmembrane region" description="Helical" evidence="10">
    <location>
        <begin position="466"/>
        <end position="490"/>
    </location>
</feature>
<evidence type="ECO:0000256" key="5">
    <source>
        <dbReference type="ARBA" id="ARBA00022725"/>
    </source>
</evidence>
<feature type="transmembrane region" description="Helical" evidence="10">
    <location>
        <begin position="270"/>
        <end position="300"/>
    </location>
</feature>
<feature type="transmembrane region" description="Helical" evidence="10">
    <location>
        <begin position="696"/>
        <end position="715"/>
    </location>
</feature>
<dbReference type="GO" id="GO:0005549">
    <property type="term" value="F:odorant binding"/>
    <property type="evidence" value="ECO:0007669"/>
    <property type="project" value="InterPro"/>
</dbReference>
<evidence type="ECO:0000256" key="3">
    <source>
        <dbReference type="ARBA" id="ARBA00022606"/>
    </source>
</evidence>
<feature type="transmembrane region" description="Helical" evidence="10">
    <location>
        <begin position="312"/>
        <end position="334"/>
    </location>
</feature>
<keyword evidence="12" id="KW-1185">Reference proteome</keyword>
<evidence type="ECO:0000256" key="2">
    <source>
        <dbReference type="ARBA" id="ARBA00022475"/>
    </source>
</evidence>
<proteinExistence type="predicted"/>
<feature type="transmembrane region" description="Helical" evidence="10">
    <location>
        <begin position="36"/>
        <end position="57"/>
    </location>
</feature>
<dbReference type="GO" id="GO:0005886">
    <property type="term" value="C:plasma membrane"/>
    <property type="evidence" value="ECO:0007669"/>
    <property type="project" value="UniProtKB-SubCell"/>
</dbReference>
<evidence type="ECO:0000256" key="4">
    <source>
        <dbReference type="ARBA" id="ARBA00022692"/>
    </source>
</evidence>